<dbReference type="AlphaFoldDB" id="A0A8K0TEU2"/>
<evidence type="ECO:0000256" key="1">
    <source>
        <dbReference type="SAM" id="MobiDB-lite"/>
    </source>
</evidence>
<organism evidence="2 3">
    <name type="scientific">Plectosphaerella cucumerina</name>
    <dbReference type="NCBI Taxonomy" id="40658"/>
    <lineage>
        <taxon>Eukaryota</taxon>
        <taxon>Fungi</taxon>
        <taxon>Dikarya</taxon>
        <taxon>Ascomycota</taxon>
        <taxon>Pezizomycotina</taxon>
        <taxon>Sordariomycetes</taxon>
        <taxon>Hypocreomycetidae</taxon>
        <taxon>Glomerellales</taxon>
        <taxon>Plectosphaerellaceae</taxon>
        <taxon>Plectosphaerella</taxon>
    </lineage>
</organism>
<reference evidence="2" key="1">
    <citation type="journal article" date="2021" name="Nat. Commun.">
        <title>Genetic determinants of endophytism in the Arabidopsis root mycobiome.</title>
        <authorList>
            <person name="Mesny F."/>
            <person name="Miyauchi S."/>
            <person name="Thiergart T."/>
            <person name="Pickel B."/>
            <person name="Atanasova L."/>
            <person name="Karlsson M."/>
            <person name="Huettel B."/>
            <person name="Barry K.W."/>
            <person name="Haridas S."/>
            <person name="Chen C."/>
            <person name="Bauer D."/>
            <person name="Andreopoulos W."/>
            <person name="Pangilinan J."/>
            <person name="LaButti K."/>
            <person name="Riley R."/>
            <person name="Lipzen A."/>
            <person name="Clum A."/>
            <person name="Drula E."/>
            <person name="Henrissat B."/>
            <person name="Kohler A."/>
            <person name="Grigoriev I.V."/>
            <person name="Martin F.M."/>
            <person name="Hacquard S."/>
        </authorList>
    </citation>
    <scope>NUCLEOTIDE SEQUENCE</scope>
    <source>
        <strain evidence="2">MPI-CAGE-AT-0016</strain>
    </source>
</reference>
<name>A0A8K0TEU2_9PEZI</name>
<accession>A0A8K0TEU2</accession>
<proteinExistence type="predicted"/>
<dbReference type="Proteomes" id="UP000813385">
    <property type="component" value="Unassembled WGS sequence"/>
</dbReference>
<dbReference type="EMBL" id="JAGPXD010000004">
    <property type="protein sequence ID" value="KAH7358861.1"/>
    <property type="molecule type" value="Genomic_DNA"/>
</dbReference>
<comment type="caution">
    <text evidence="2">The sequence shown here is derived from an EMBL/GenBank/DDBJ whole genome shotgun (WGS) entry which is preliminary data.</text>
</comment>
<dbReference type="OrthoDB" id="3231004at2759"/>
<evidence type="ECO:0000313" key="2">
    <source>
        <dbReference type="EMBL" id="KAH7358861.1"/>
    </source>
</evidence>
<sequence length="784" mass="86738">MAQLLAPYNNSMRLGQGFTPYIQQICLDCAVLENTPENRKRLDEALRRSGNDSSQVSGGDGGGVSALAESEVSDEDDPAEAEKKRVMGGKTKSKQRKVEIKRPPWVKAQIVTYSSRSVDKVSDVTEAMNISGSLSIKTGTIGGQANGSYVDSDKFKASDINFHLQVKVTNQVQDASKNFTVFKVFKKIEDMRPEDFPQVYGDTFISGWEEGGELNAIISMKVSDKSKITEIKAGLEASMTTPAGVSLDVKGHFEMDKQNITRDTETTIAVNWSGGGSIKNPGDDWSIATLKRTAAAFPELVAITPQRTYAILTKYTALESFHLQNRTCRPLDYENAGIHTGALLDNYMDYKVLWKQISRPLDLAEVKVRATEDDVNLLTGRDTVAESEKQGLSRLSTKSIKASSVGKMSIKSMSTKSFSAQEEPEEDDEFDEPANNVTLDDLAVTRQNHLGAPAEERVKYKIFHNSFAGLIEARRVCLFEMSKIVKEVDIIAKHPQLASDPGRDAFFLNPLVFRQLLPVMRVAPEGGVRHGEKNNNGALILGYCAPDEDEERGYGVVPVYKLSEPFEKHNSLLKETLHDVGRKARDYRVQGFVGETTNVHSRETLRNDLKQLDPTFRPTKLSVWCAEGIISSLQIQYANGNTADGSEIIYDVAVTTKEAGDEKLTADSAEPAEPPRDLIDPKTTTWSRPDHDNPWSFRGFVTVAYKDALQTLGVIWGKESFAPMPSVRPAPPLSTRGPTASLAGSSWDTQYLQGQWGLPRHSARWKRLIFRVIFHGQGADAWCV</sequence>
<feature type="compositionally biased region" description="Acidic residues" evidence="1">
    <location>
        <begin position="422"/>
        <end position="432"/>
    </location>
</feature>
<gene>
    <name evidence="2" type="ORF">B0T11DRAFT_341079</name>
</gene>
<protein>
    <submittedName>
        <fullName evidence="2">Uncharacterized protein</fullName>
    </submittedName>
</protein>
<feature type="region of interest" description="Disordered" evidence="1">
    <location>
        <begin position="45"/>
        <end position="98"/>
    </location>
</feature>
<keyword evidence="3" id="KW-1185">Reference proteome</keyword>
<feature type="region of interest" description="Disordered" evidence="1">
    <location>
        <begin position="660"/>
        <end position="686"/>
    </location>
</feature>
<evidence type="ECO:0000313" key="3">
    <source>
        <dbReference type="Proteomes" id="UP000813385"/>
    </source>
</evidence>
<feature type="region of interest" description="Disordered" evidence="1">
    <location>
        <begin position="413"/>
        <end position="433"/>
    </location>
</feature>